<protein>
    <submittedName>
        <fullName evidence="1">Uncharacterized protein</fullName>
    </submittedName>
</protein>
<dbReference type="EMBL" id="FOIJ01000024">
    <property type="protein sequence ID" value="SEU37673.1"/>
    <property type="molecule type" value="Genomic_DNA"/>
</dbReference>
<sequence length="87" mass="9797">MGSTHTHALNAFIAGSEQALRHNGFPDREYSAFVAWLRDIKKDYPGEGWAVKYLRDCGGDHLAAIKKFLEFVAEFRGTRRGNEARGL</sequence>
<proteinExistence type="predicted"/>
<dbReference type="RefSeq" id="WP_143076244.1">
    <property type="nucleotide sequence ID" value="NZ_FOIJ01000024.1"/>
</dbReference>
<dbReference type="AlphaFoldDB" id="A0A1I0LDM5"/>
<organism evidence="1 2">
    <name type="scientific">Stigmatella erecta</name>
    <dbReference type="NCBI Taxonomy" id="83460"/>
    <lineage>
        <taxon>Bacteria</taxon>
        <taxon>Pseudomonadati</taxon>
        <taxon>Myxococcota</taxon>
        <taxon>Myxococcia</taxon>
        <taxon>Myxococcales</taxon>
        <taxon>Cystobacterineae</taxon>
        <taxon>Archangiaceae</taxon>
        <taxon>Stigmatella</taxon>
    </lineage>
</organism>
<reference evidence="2" key="1">
    <citation type="submission" date="2016-10" db="EMBL/GenBank/DDBJ databases">
        <authorList>
            <person name="Varghese N."/>
            <person name="Submissions S."/>
        </authorList>
    </citation>
    <scope>NUCLEOTIDE SEQUENCE [LARGE SCALE GENOMIC DNA]</scope>
    <source>
        <strain evidence="2">DSM 16858</strain>
    </source>
</reference>
<evidence type="ECO:0000313" key="1">
    <source>
        <dbReference type="EMBL" id="SEU37673.1"/>
    </source>
</evidence>
<keyword evidence="2" id="KW-1185">Reference proteome</keyword>
<accession>A0A1I0LDM5</accession>
<evidence type="ECO:0000313" key="2">
    <source>
        <dbReference type="Proteomes" id="UP000199181"/>
    </source>
</evidence>
<gene>
    <name evidence="1" type="ORF">SAMN05443639_12490</name>
</gene>
<dbReference type="Proteomes" id="UP000199181">
    <property type="component" value="Unassembled WGS sequence"/>
</dbReference>
<name>A0A1I0LDM5_9BACT</name>